<sequence length="270" mass="29887">MDALKSIALLDSGVGGLTVVKEIFKQLPNERIVYFGDTARMPYGPRPHHEVRKFALQIMEFLQTQDIKILIVACNSASAAGLSFTRESSALPVIGVIEPGVRAALAHTRNKRVGVIGTSGTINSRAYDKVIKKLDPEVKVFSQPCPLFVLIVENNLVNTPEAFKVAEEYLRPLKEAGVDALIMGCTHYPLMEEVIQEVMGPQVRLISSAEETAREAKEILRKKKLLNPEENNSSHHRFFVSASPSTFVEIGEKLINHKVNAYQVVLPDIT</sequence>
<keyword evidence="5 7" id="KW-0413">Isomerase</keyword>
<evidence type="ECO:0000256" key="6">
    <source>
        <dbReference type="ARBA" id="ARBA00023316"/>
    </source>
</evidence>
<dbReference type="AlphaFoldDB" id="A0A424YJA2"/>
<dbReference type="EC" id="5.1.1.3" evidence="2 7"/>
<comment type="catalytic activity">
    <reaction evidence="1 7">
        <text>L-glutamate = D-glutamate</text>
        <dbReference type="Rhea" id="RHEA:12813"/>
        <dbReference type="ChEBI" id="CHEBI:29985"/>
        <dbReference type="ChEBI" id="CHEBI:29986"/>
        <dbReference type="EC" id="5.1.1.3"/>
    </reaction>
</comment>
<dbReference type="GO" id="GO:0009252">
    <property type="term" value="P:peptidoglycan biosynthetic process"/>
    <property type="evidence" value="ECO:0007669"/>
    <property type="project" value="UniProtKB-UniRule"/>
</dbReference>
<evidence type="ECO:0000256" key="5">
    <source>
        <dbReference type="ARBA" id="ARBA00023235"/>
    </source>
</evidence>
<dbReference type="UniPathway" id="UPA00219"/>
<dbReference type="InterPro" id="IPR033134">
    <property type="entry name" value="Asp/Glu_racemase_AS_2"/>
</dbReference>
<feature type="binding site" evidence="7">
    <location>
        <begin position="11"/>
        <end position="12"/>
    </location>
    <ligand>
        <name>substrate</name>
    </ligand>
</feature>
<accession>A0A424YJA2</accession>
<dbReference type="PANTHER" id="PTHR21198">
    <property type="entry name" value="GLUTAMATE RACEMASE"/>
    <property type="match status" value="1"/>
</dbReference>
<dbReference type="FunFam" id="3.40.50.1860:FF:000001">
    <property type="entry name" value="Glutamate racemase"/>
    <property type="match status" value="1"/>
</dbReference>
<comment type="pathway">
    <text evidence="7">Cell wall biogenesis; peptidoglycan biosynthesis.</text>
</comment>
<dbReference type="InterPro" id="IPR015942">
    <property type="entry name" value="Asp/Glu/hydantoin_racemase"/>
</dbReference>
<comment type="caution">
    <text evidence="8">The sequence shown here is derived from an EMBL/GenBank/DDBJ whole genome shotgun (WGS) entry which is preliminary data.</text>
</comment>
<evidence type="ECO:0000256" key="4">
    <source>
        <dbReference type="ARBA" id="ARBA00022984"/>
    </source>
</evidence>
<keyword evidence="6 7" id="KW-0961">Cell wall biogenesis/degradation</keyword>
<feature type="binding site" evidence="7">
    <location>
        <begin position="186"/>
        <end position="187"/>
    </location>
    <ligand>
        <name>substrate</name>
    </ligand>
</feature>
<evidence type="ECO:0000313" key="9">
    <source>
        <dbReference type="Proteomes" id="UP000285138"/>
    </source>
</evidence>
<dbReference type="InterPro" id="IPR004391">
    <property type="entry name" value="Glu_race"/>
</dbReference>
<dbReference type="GO" id="GO:0008360">
    <property type="term" value="P:regulation of cell shape"/>
    <property type="evidence" value="ECO:0007669"/>
    <property type="project" value="UniProtKB-KW"/>
</dbReference>
<feature type="active site" description="Proton donor/acceptor" evidence="7">
    <location>
        <position position="185"/>
    </location>
</feature>
<protein>
    <recommendedName>
        <fullName evidence="2 7">Glutamate racemase</fullName>
        <ecNumber evidence="2 7">5.1.1.3</ecNumber>
    </recommendedName>
</protein>
<dbReference type="EMBL" id="QZAA01000005">
    <property type="protein sequence ID" value="RQD78718.1"/>
    <property type="molecule type" value="Genomic_DNA"/>
</dbReference>
<gene>
    <name evidence="7" type="primary">murI</name>
    <name evidence="8" type="ORF">D5R97_00080</name>
</gene>
<dbReference type="Proteomes" id="UP000285138">
    <property type="component" value="Unassembled WGS sequence"/>
</dbReference>
<dbReference type="PROSITE" id="PS00924">
    <property type="entry name" value="ASP_GLU_RACEMASE_2"/>
    <property type="match status" value="1"/>
</dbReference>
<keyword evidence="3 7" id="KW-0133">Cell shape</keyword>
<feature type="binding site" evidence="7">
    <location>
        <begin position="43"/>
        <end position="44"/>
    </location>
    <ligand>
        <name>substrate</name>
    </ligand>
</feature>
<name>A0A424YJA2_9FIRM</name>
<dbReference type="NCBIfam" id="TIGR00067">
    <property type="entry name" value="glut_race"/>
    <property type="match status" value="1"/>
</dbReference>
<dbReference type="Gene3D" id="3.40.50.1860">
    <property type="match status" value="2"/>
</dbReference>
<feature type="active site" description="Proton donor/acceptor" evidence="7">
    <location>
        <position position="74"/>
    </location>
</feature>
<dbReference type="HAMAP" id="MF_00258">
    <property type="entry name" value="Glu_racemase"/>
    <property type="match status" value="1"/>
</dbReference>
<evidence type="ECO:0000256" key="7">
    <source>
        <dbReference type="HAMAP-Rule" id="MF_00258"/>
    </source>
</evidence>
<dbReference type="InterPro" id="IPR018187">
    <property type="entry name" value="Asp/Glu_racemase_AS_1"/>
</dbReference>
<dbReference type="PANTHER" id="PTHR21198:SF2">
    <property type="entry name" value="GLUTAMATE RACEMASE"/>
    <property type="match status" value="1"/>
</dbReference>
<evidence type="ECO:0000256" key="1">
    <source>
        <dbReference type="ARBA" id="ARBA00001602"/>
    </source>
</evidence>
<evidence type="ECO:0000313" key="8">
    <source>
        <dbReference type="EMBL" id="RQD78718.1"/>
    </source>
</evidence>
<proteinExistence type="inferred from homology"/>
<reference evidence="8 9" key="1">
    <citation type="submission" date="2018-08" db="EMBL/GenBank/DDBJ databases">
        <title>The metabolism and importance of syntrophic acetate oxidation coupled to methane or sulfide production in haloalkaline environments.</title>
        <authorList>
            <person name="Timmers P.H.A."/>
            <person name="Vavourakis C.D."/>
            <person name="Sorokin D.Y."/>
            <person name="Sinninghe Damste J.S."/>
            <person name="Muyzer G."/>
            <person name="Stams A.J.M."/>
            <person name="Plugge C.M."/>
        </authorList>
    </citation>
    <scope>NUCLEOTIDE SEQUENCE [LARGE SCALE GENOMIC DNA]</scope>
    <source>
        <strain evidence="8">MSAO_Bac1</strain>
    </source>
</reference>
<organism evidence="8 9">
    <name type="scientific">Candidatus Syntrophonatronum acetioxidans</name>
    <dbReference type="NCBI Taxonomy" id="1795816"/>
    <lineage>
        <taxon>Bacteria</taxon>
        <taxon>Bacillati</taxon>
        <taxon>Bacillota</taxon>
        <taxon>Clostridia</taxon>
        <taxon>Eubacteriales</taxon>
        <taxon>Syntrophomonadaceae</taxon>
        <taxon>Candidatus Syntrophonatronum</taxon>
    </lineage>
</organism>
<dbReference type="GO" id="GO:0071555">
    <property type="term" value="P:cell wall organization"/>
    <property type="evidence" value="ECO:0007669"/>
    <property type="project" value="UniProtKB-KW"/>
</dbReference>
<dbReference type="SUPFAM" id="SSF53681">
    <property type="entry name" value="Aspartate/glutamate racemase"/>
    <property type="match status" value="2"/>
</dbReference>
<evidence type="ECO:0000256" key="3">
    <source>
        <dbReference type="ARBA" id="ARBA00022960"/>
    </source>
</evidence>
<feature type="binding site" evidence="7">
    <location>
        <begin position="75"/>
        <end position="76"/>
    </location>
    <ligand>
        <name>substrate</name>
    </ligand>
</feature>
<evidence type="ECO:0000256" key="2">
    <source>
        <dbReference type="ARBA" id="ARBA00013090"/>
    </source>
</evidence>
<keyword evidence="4 7" id="KW-0573">Peptidoglycan synthesis</keyword>
<dbReference type="InterPro" id="IPR001920">
    <property type="entry name" value="Asp/Glu_race"/>
</dbReference>
<dbReference type="GO" id="GO:0008881">
    <property type="term" value="F:glutamate racemase activity"/>
    <property type="evidence" value="ECO:0007669"/>
    <property type="project" value="UniProtKB-UniRule"/>
</dbReference>
<dbReference type="PROSITE" id="PS00923">
    <property type="entry name" value="ASP_GLU_RACEMASE_1"/>
    <property type="match status" value="1"/>
</dbReference>
<comment type="function">
    <text evidence="7">Provides the (R)-glutamate required for cell wall biosynthesis.</text>
</comment>
<dbReference type="Pfam" id="PF01177">
    <property type="entry name" value="Asp_Glu_race"/>
    <property type="match status" value="1"/>
</dbReference>
<comment type="similarity">
    <text evidence="7">Belongs to the aspartate/glutamate racemases family.</text>
</comment>